<organism evidence="13 14">
    <name type="scientific">Pyrocoelia pectoralis</name>
    <dbReference type="NCBI Taxonomy" id="417401"/>
    <lineage>
        <taxon>Eukaryota</taxon>
        <taxon>Metazoa</taxon>
        <taxon>Ecdysozoa</taxon>
        <taxon>Arthropoda</taxon>
        <taxon>Hexapoda</taxon>
        <taxon>Insecta</taxon>
        <taxon>Pterygota</taxon>
        <taxon>Neoptera</taxon>
        <taxon>Endopterygota</taxon>
        <taxon>Coleoptera</taxon>
        <taxon>Polyphaga</taxon>
        <taxon>Elateriformia</taxon>
        <taxon>Elateroidea</taxon>
        <taxon>Lampyridae</taxon>
        <taxon>Lampyrinae</taxon>
        <taxon>Pyrocoelia</taxon>
    </lineage>
</organism>
<evidence type="ECO:0000259" key="12">
    <source>
        <dbReference type="Pfam" id="PF24576"/>
    </source>
</evidence>
<evidence type="ECO:0000256" key="8">
    <source>
        <dbReference type="ARBA" id="ARBA00023180"/>
    </source>
</evidence>
<keyword evidence="5 9" id="KW-1133">Transmembrane helix</keyword>
<evidence type="ECO:0000259" key="11">
    <source>
        <dbReference type="Pfam" id="PF00060"/>
    </source>
</evidence>
<dbReference type="PANTHER" id="PTHR42643">
    <property type="entry name" value="IONOTROPIC RECEPTOR 20A-RELATED"/>
    <property type="match status" value="1"/>
</dbReference>
<dbReference type="Pfam" id="PF00060">
    <property type="entry name" value="Lig_chan"/>
    <property type="match status" value="1"/>
</dbReference>
<dbReference type="AlphaFoldDB" id="A0AAN7ZVL1"/>
<dbReference type="GO" id="GO:0050906">
    <property type="term" value="P:detection of stimulus involved in sensory perception"/>
    <property type="evidence" value="ECO:0007669"/>
    <property type="project" value="UniProtKB-ARBA"/>
</dbReference>
<feature type="chain" id="PRO_5042996280" evidence="10">
    <location>
        <begin position="20"/>
        <end position="586"/>
    </location>
</feature>
<evidence type="ECO:0000256" key="9">
    <source>
        <dbReference type="SAM" id="Phobius"/>
    </source>
</evidence>
<comment type="similarity">
    <text evidence="2">Belongs to the glutamate-gated ion channel (TC 1.A.10.1) family.</text>
</comment>
<feature type="transmembrane region" description="Helical" evidence="9">
    <location>
        <begin position="282"/>
        <end position="301"/>
    </location>
</feature>
<reference evidence="13 14" key="1">
    <citation type="journal article" date="2024" name="Insects">
        <title>An Improved Chromosome-Level Genome Assembly of the Firefly Pyrocoelia pectoralis.</title>
        <authorList>
            <person name="Fu X."/>
            <person name="Meyer-Rochow V.B."/>
            <person name="Ballantyne L."/>
            <person name="Zhu X."/>
        </authorList>
    </citation>
    <scope>NUCLEOTIDE SEQUENCE [LARGE SCALE GENOMIC DNA]</scope>
    <source>
        <strain evidence="13">XCY_ONT2</strain>
    </source>
</reference>
<evidence type="ECO:0000256" key="1">
    <source>
        <dbReference type="ARBA" id="ARBA00004651"/>
    </source>
</evidence>
<accession>A0AAN7ZVL1</accession>
<keyword evidence="4 9" id="KW-0812">Transmembrane</keyword>
<feature type="transmembrane region" description="Helical" evidence="9">
    <location>
        <begin position="540"/>
        <end position="559"/>
    </location>
</feature>
<evidence type="ECO:0000313" key="13">
    <source>
        <dbReference type="EMBL" id="KAK5649013.1"/>
    </source>
</evidence>
<sequence length="586" mass="67434">MSSGWFLLFLLITVTYVNAKFDYSLAKAFLKMKYCTMATYFHCSAKKEIMKQFLTDDIRVSVHEVTNRTFSIQTVLEKQHYHIGVIIDGDCPSLEPFFIECANRKFFFETYHWLVFGSNDSVVNTFENVGLCINADVSLVIPNYSTWTIFDIYNPSQKRGGHLKVEEVGFYNEEEGYNSKFVWNRYYKRRNMTGTTFKAAMVSIINSWGYVQPDGDVDGLVGKLKYDELDFGIAALLYKLFRLKVIDYGYGNWVMKSVFLFRHPKSTSSSSELYFRPLSGSVWMATLIALVLITIILRFIVSNEVKLLEGEEESANLGESSWSFLIIYNIGELCQQGFSYIPIFSSGRIVVLDVLLFFFLIYQFYAASIVSFLLLPPKKTITTISDLLKSTLQVGMEDILYDIDYIKTTTDPVAIALYQQKIKQPHNKTNFLSPHDGLERVKAGGFAFHTQTSTSYPIVEFGFEEKAICELAEVQLYKPLYAHMALSKKSPLREIFMYCNVYQMEVGILQRLRMHWDARKPQCVDYTPYLEVEVGLDESYWALGLLGTGIMLSLLILLLERAWKQWGANFFTKERLASYILKKGSK</sequence>
<keyword evidence="6 9" id="KW-0472">Membrane</keyword>
<keyword evidence="10" id="KW-0732">Signal</keyword>
<keyword evidence="8" id="KW-0325">Glycoprotein</keyword>
<evidence type="ECO:0000256" key="4">
    <source>
        <dbReference type="ARBA" id="ARBA00022692"/>
    </source>
</evidence>
<evidence type="ECO:0000256" key="5">
    <source>
        <dbReference type="ARBA" id="ARBA00022989"/>
    </source>
</evidence>
<feature type="signal peptide" evidence="10">
    <location>
        <begin position="1"/>
        <end position="19"/>
    </location>
</feature>
<dbReference type="SUPFAM" id="SSF53850">
    <property type="entry name" value="Periplasmic binding protein-like II"/>
    <property type="match status" value="1"/>
</dbReference>
<evidence type="ECO:0000256" key="6">
    <source>
        <dbReference type="ARBA" id="ARBA00023136"/>
    </source>
</evidence>
<feature type="transmembrane region" description="Helical" evidence="9">
    <location>
        <begin position="349"/>
        <end position="375"/>
    </location>
</feature>
<dbReference type="Pfam" id="PF24576">
    <property type="entry name" value="IR75A_N"/>
    <property type="match status" value="1"/>
</dbReference>
<comment type="caution">
    <text evidence="13">The sequence shown here is derived from an EMBL/GenBank/DDBJ whole genome shotgun (WGS) entry which is preliminary data.</text>
</comment>
<dbReference type="PANTHER" id="PTHR42643:SF33">
    <property type="entry name" value="GLUTAMATE RECEPTOR 2-LIKE PROTEIN"/>
    <property type="match status" value="1"/>
</dbReference>
<dbReference type="InterPro" id="IPR001320">
    <property type="entry name" value="Iontro_rcpt_C"/>
</dbReference>
<evidence type="ECO:0000256" key="10">
    <source>
        <dbReference type="SAM" id="SignalP"/>
    </source>
</evidence>
<dbReference type="GO" id="GO:0015276">
    <property type="term" value="F:ligand-gated monoatomic ion channel activity"/>
    <property type="evidence" value="ECO:0007669"/>
    <property type="project" value="InterPro"/>
</dbReference>
<keyword evidence="7" id="KW-0675">Receptor</keyword>
<evidence type="ECO:0000313" key="14">
    <source>
        <dbReference type="Proteomes" id="UP001329430"/>
    </source>
</evidence>
<feature type="domain" description="Ionotropic glutamate receptor C-terminal" evidence="11">
    <location>
        <begin position="281"/>
        <end position="433"/>
    </location>
</feature>
<proteinExistence type="inferred from homology"/>
<feature type="domain" description="Ionotropic receptor 75a N-terminal" evidence="12">
    <location>
        <begin position="24"/>
        <end position="201"/>
    </location>
</feature>
<name>A0AAN7ZVL1_9COLE</name>
<comment type="subcellular location">
    <subcellularLocation>
        <location evidence="1">Cell membrane</location>
        <topology evidence="1">Multi-pass membrane protein</topology>
    </subcellularLocation>
</comment>
<evidence type="ECO:0000256" key="2">
    <source>
        <dbReference type="ARBA" id="ARBA00008685"/>
    </source>
</evidence>
<dbReference type="InterPro" id="IPR057074">
    <property type="entry name" value="IR75A_N"/>
</dbReference>
<dbReference type="Proteomes" id="UP001329430">
    <property type="component" value="Chromosome 2"/>
</dbReference>
<protein>
    <submittedName>
        <fullName evidence="13">Uncharacterized protein</fullName>
    </submittedName>
</protein>
<dbReference type="GO" id="GO:0005886">
    <property type="term" value="C:plasma membrane"/>
    <property type="evidence" value="ECO:0007669"/>
    <property type="project" value="UniProtKB-SubCell"/>
</dbReference>
<keyword evidence="14" id="KW-1185">Reference proteome</keyword>
<dbReference type="InterPro" id="IPR052192">
    <property type="entry name" value="Insect_Ionotropic_Sensory_Rcpt"/>
</dbReference>
<gene>
    <name evidence="13" type="ORF">RI129_003905</name>
</gene>
<keyword evidence="3" id="KW-1003">Cell membrane</keyword>
<dbReference type="Gene3D" id="1.10.287.70">
    <property type="match status" value="1"/>
</dbReference>
<evidence type="ECO:0000256" key="7">
    <source>
        <dbReference type="ARBA" id="ARBA00023170"/>
    </source>
</evidence>
<dbReference type="EMBL" id="JAVRBK010000002">
    <property type="protein sequence ID" value="KAK5649013.1"/>
    <property type="molecule type" value="Genomic_DNA"/>
</dbReference>
<evidence type="ECO:0000256" key="3">
    <source>
        <dbReference type="ARBA" id="ARBA00022475"/>
    </source>
</evidence>